<keyword evidence="3" id="KW-1185">Reference proteome</keyword>
<proteinExistence type="predicted"/>
<dbReference type="GeneID" id="9054354"/>
<dbReference type="EMBL" id="GG687337">
    <property type="protein sequence ID" value="EEQ97210.1"/>
    <property type="molecule type" value="Genomic_DNA"/>
</dbReference>
<feature type="region of interest" description="Disordered" evidence="1">
    <location>
        <begin position="1"/>
        <end position="64"/>
    </location>
</feature>
<dbReference type="AlphaFoldDB" id="C5M1D3"/>
<feature type="non-terminal residue" evidence="2">
    <location>
        <position position="330"/>
    </location>
</feature>
<sequence length="330" mass="35705">MLTPPSQSAAKSGAHHNNGPPPPRTSSTPAPAAAAAEEPAASSTAEGSTKPGAKKSTASPKKARTTTDIVRMYSCLPSLYLPKSILRHVRHLQRAVSGSSVSALCAFLANDNPSCGCQVKSTELDKALAKTSTLIQALAATGDRHRMVIRKQLLVHVRQLSSKVASMLTDLAVIKAERTTTGDQQEALRDTASATLFMTSKRLLRVVQCWSDALIPKGHTLSAEAEETAEKEFDQFLTDAHVDNIWPGLDEALTRYDNDPKVLQSQLASVSRAQAALEARRENEDRHREQQQQYARSGGGRDGRNPISPHHDSLDRVERPERAVAAQQQG</sequence>
<feature type="compositionally biased region" description="Basic and acidic residues" evidence="1">
    <location>
        <begin position="299"/>
        <end position="322"/>
    </location>
</feature>
<evidence type="ECO:0000256" key="1">
    <source>
        <dbReference type="SAM" id="MobiDB-lite"/>
    </source>
</evidence>
<dbReference type="RefSeq" id="XP_002764493.1">
    <property type="nucleotide sequence ID" value="XM_002764447.1"/>
</dbReference>
<dbReference type="OMA" id="CWSDALI"/>
<reference evidence="2 3" key="1">
    <citation type="submission" date="2008-07" db="EMBL/GenBank/DDBJ databases">
        <authorList>
            <person name="El-Sayed N."/>
            <person name="Caler E."/>
            <person name="Inman J."/>
            <person name="Amedeo P."/>
            <person name="Hass B."/>
            <person name="Wortman J."/>
        </authorList>
    </citation>
    <scope>NUCLEOTIDE SEQUENCE [LARGE SCALE GENOMIC DNA]</scope>
    <source>
        <strain evidence="3">ATCC 50983 / TXsc</strain>
    </source>
</reference>
<name>C5M1D3_PERM5</name>
<feature type="compositionally biased region" description="Polar residues" evidence="1">
    <location>
        <begin position="1"/>
        <end position="10"/>
    </location>
</feature>
<feature type="region of interest" description="Disordered" evidence="1">
    <location>
        <begin position="279"/>
        <end position="330"/>
    </location>
</feature>
<gene>
    <name evidence="2" type="ORF">Pmar_PMAR009505</name>
</gene>
<feature type="compositionally biased region" description="Basic and acidic residues" evidence="1">
    <location>
        <begin position="279"/>
        <end position="290"/>
    </location>
</feature>
<dbReference type="Proteomes" id="UP000007800">
    <property type="component" value="Unassembled WGS sequence"/>
</dbReference>
<feature type="compositionally biased region" description="Low complexity" evidence="1">
    <location>
        <begin position="25"/>
        <end position="46"/>
    </location>
</feature>
<dbReference type="InParanoid" id="C5M1D3"/>
<protein>
    <submittedName>
        <fullName evidence="2">Uncharacterized protein</fullName>
    </submittedName>
</protein>
<accession>C5M1D3</accession>
<evidence type="ECO:0000313" key="3">
    <source>
        <dbReference type="Proteomes" id="UP000007800"/>
    </source>
</evidence>
<organism evidence="3">
    <name type="scientific">Perkinsus marinus (strain ATCC 50983 / TXsc)</name>
    <dbReference type="NCBI Taxonomy" id="423536"/>
    <lineage>
        <taxon>Eukaryota</taxon>
        <taxon>Sar</taxon>
        <taxon>Alveolata</taxon>
        <taxon>Perkinsozoa</taxon>
        <taxon>Perkinsea</taxon>
        <taxon>Perkinsida</taxon>
        <taxon>Perkinsidae</taxon>
        <taxon>Perkinsus</taxon>
    </lineage>
</organism>
<evidence type="ECO:0000313" key="2">
    <source>
        <dbReference type="EMBL" id="EEQ97210.1"/>
    </source>
</evidence>